<accession>A0A650B6Q1</accession>
<keyword evidence="2" id="KW-0496">Mitochondrion</keyword>
<keyword evidence="1" id="KW-0812">Transmembrane</keyword>
<organism evidence="2">
    <name type="scientific">Eurythenes magellanicus</name>
    <dbReference type="NCBI Taxonomy" id="1813117"/>
    <lineage>
        <taxon>Eukaryota</taxon>
        <taxon>Metazoa</taxon>
        <taxon>Ecdysozoa</taxon>
        <taxon>Arthropoda</taxon>
        <taxon>Crustacea</taxon>
        <taxon>Multicrustacea</taxon>
        <taxon>Malacostraca</taxon>
        <taxon>Eumalacostraca</taxon>
        <taxon>Peracarida</taxon>
        <taxon>Amphipoda</taxon>
        <taxon>Amphilochidea</taxon>
        <taxon>Lysianassida</taxon>
        <taxon>Lysianassidira</taxon>
        <taxon>Lysianassoidea</taxon>
        <taxon>Lysianassidae</taxon>
        <taxon>Eurythenes</taxon>
    </lineage>
</organism>
<feature type="transmembrane region" description="Helical" evidence="1">
    <location>
        <begin position="50"/>
        <end position="69"/>
    </location>
</feature>
<reference evidence="2" key="1">
    <citation type="submission" date="2019-11" db="EMBL/GenBank/DDBJ databases">
        <authorList>
            <person name="Yuan L.J."/>
        </authorList>
    </citation>
    <scope>NUCLEOTIDE SEQUENCE</scope>
</reference>
<sequence length="168" mass="18437">MLMTLLITSFFLALMFMSTSTPLLMTLLIITVSATVALLSYLLSKMAWFSFILLMVFISGVMIIFVYISSLASNKMNPTRPLPALVLASFLLTLPLLTSNDYFTKTSNTHSIDSLPLTTLTSSPSMISKLYAPLIAPLTTLLMLYLLLVLLVVVKTTSTTKGPLRSKT</sequence>
<evidence type="ECO:0000256" key="1">
    <source>
        <dbReference type="SAM" id="Phobius"/>
    </source>
</evidence>
<keyword evidence="1" id="KW-1133">Transmembrane helix</keyword>
<name>A0A650B6Q1_9CRUS</name>
<evidence type="ECO:0000313" key="2">
    <source>
        <dbReference type="EMBL" id="QGQ51713.1"/>
    </source>
</evidence>
<dbReference type="AlphaFoldDB" id="A0A650B6Q1"/>
<proteinExistence type="predicted"/>
<protein>
    <submittedName>
        <fullName evidence="2">NADH dehydrogenase subunit 6</fullName>
    </submittedName>
</protein>
<feature type="transmembrane region" description="Helical" evidence="1">
    <location>
        <begin position="130"/>
        <end position="154"/>
    </location>
</feature>
<gene>
    <name evidence="2" type="primary">ND6</name>
</gene>
<keyword evidence="1" id="KW-0472">Membrane</keyword>
<reference evidence="2" key="2">
    <citation type="journal article" date="2020" name="Mitochondrial DNA Part B Resour">
        <title>The complete mitochondrial genome of the deep-sea amphipod Eurythenes magellanicus (Crustacea: Amphipoda: Lysianassidae).</title>
        <authorList>
            <person name="Li J.-Y."/>
            <person name="Liao Y.-W."/>
            <person name="Li J."/>
            <person name="He L.-S."/>
        </authorList>
    </citation>
    <scope>NUCLEOTIDE SEQUENCE</scope>
</reference>
<geneLocation type="mitochondrion" evidence="2"/>
<dbReference type="EMBL" id="MN688221">
    <property type="protein sequence ID" value="QGQ51713.1"/>
    <property type="molecule type" value="Genomic_DNA"/>
</dbReference>
<feature type="transmembrane region" description="Helical" evidence="1">
    <location>
        <begin position="81"/>
        <end position="98"/>
    </location>
</feature>